<dbReference type="Pfam" id="PF06544">
    <property type="entry name" value="Prp3_C"/>
    <property type="match status" value="1"/>
</dbReference>
<dbReference type="PANTHER" id="PTHR15955:SF10">
    <property type="entry name" value="DUF1115 DOMAIN PROTEIN (AFU_ORTHOLOGUE AFUA_5G14750)"/>
    <property type="match status" value="1"/>
</dbReference>
<dbReference type="PANTHER" id="PTHR15955">
    <property type="entry name" value="RWD DOMAIN CONTAINING PROTEIN 2"/>
    <property type="match status" value="1"/>
</dbReference>
<dbReference type="InterPro" id="IPR010541">
    <property type="entry name" value="Prp3_C"/>
</dbReference>
<dbReference type="CDD" id="cd24163">
    <property type="entry name" value="RWDD2_C"/>
    <property type="match status" value="1"/>
</dbReference>
<protein>
    <submittedName>
        <fullName evidence="2">DUF1115 domain protein</fullName>
    </submittedName>
</protein>
<dbReference type="InterPro" id="IPR059181">
    <property type="entry name" value="RWDD2A-B_C"/>
</dbReference>
<dbReference type="InterPro" id="IPR017359">
    <property type="entry name" value="Phi-like"/>
</dbReference>
<dbReference type="InterPro" id="IPR016135">
    <property type="entry name" value="UBQ-conjugating_enzyme/RWD"/>
</dbReference>
<accession>A0AAE0HU06</accession>
<evidence type="ECO:0000313" key="3">
    <source>
        <dbReference type="Proteomes" id="UP001283341"/>
    </source>
</evidence>
<comment type="caution">
    <text evidence="2">The sequence shown here is derived from an EMBL/GenBank/DDBJ whole genome shotgun (WGS) entry which is preliminary data.</text>
</comment>
<organism evidence="2 3">
    <name type="scientific">Apodospora peruviana</name>
    <dbReference type="NCBI Taxonomy" id="516989"/>
    <lineage>
        <taxon>Eukaryota</taxon>
        <taxon>Fungi</taxon>
        <taxon>Dikarya</taxon>
        <taxon>Ascomycota</taxon>
        <taxon>Pezizomycotina</taxon>
        <taxon>Sordariomycetes</taxon>
        <taxon>Sordariomycetidae</taxon>
        <taxon>Sordariales</taxon>
        <taxon>Lasiosphaeriaceae</taxon>
        <taxon>Apodospora</taxon>
    </lineage>
</organism>
<reference evidence="2" key="2">
    <citation type="submission" date="2023-06" db="EMBL/GenBank/DDBJ databases">
        <authorList>
            <consortium name="Lawrence Berkeley National Laboratory"/>
            <person name="Haridas S."/>
            <person name="Hensen N."/>
            <person name="Bonometti L."/>
            <person name="Westerberg I."/>
            <person name="Brannstrom I.O."/>
            <person name="Guillou S."/>
            <person name="Cros-Aarteil S."/>
            <person name="Calhoun S."/>
            <person name="Kuo A."/>
            <person name="Mondo S."/>
            <person name="Pangilinan J."/>
            <person name="Riley R."/>
            <person name="Labutti K."/>
            <person name="Andreopoulos B."/>
            <person name="Lipzen A."/>
            <person name="Chen C."/>
            <person name="Yanf M."/>
            <person name="Daum C."/>
            <person name="Ng V."/>
            <person name="Clum A."/>
            <person name="Steindorff A."/>
            <person name="Ohm R."/>
            <person name="Martin F."/>
            <person name="Silar P."/>
            <person name="Natvig D."/>
            <person name="Lalanne C."/>
            <person name="Gautier V."/>
            <person name="Ament-Velasquez S.L."/>
            <person name="Kruys A."/>
            <person name="Hutchinson M.I."/>
            <person name="Powell A.J."/>
            <person name="Barry K."/>
            <person name="Miller A.N."/>
            <person name="Grigoriev I.V."/>
            <person name="Debuchy R."/>
            <person name="Gladieux P."/>
            <person name="Thoren M.H."/>
            <person name="Johannesson H."/>
        </authorList>
    </citation>
    <scope>NUCLEOTIDE SEQUENCE</scope>
    <source>
        <strain evidence="2">CBS 118394</strain>
    </source>
</reference>
<keyword evidence="3" id="KW-1185">Reference proteome</keyword>
<dbReference type="Proteomes" id="UP001283341">
    <property type="component" value="Unassembled WGS sequence"/>
</dbReference>
<evidence type="ECO:0000259" key="1">
    <source>
        <dbReference type="Pfam" id="PF06544"/>
    </source>
</evidence>
<dbReference type="AlphaFoldDB" id="A0AAE0HU06"/>
<name>A0AAE0HU06_9PEZI</name>
<sequence length="312" mass="34953">MSQDVLPRDLIELQLAQIDLLVAMYPDEGAISMNEASSAALDALRRTWDDIDPELIIPNVPSSVSVLLTLDVVSAAEDKPAVQNKTFQLEITFPFTYHHTGEEKYLDDTEPPRPKIRLVQPSWMNKAETAALMANIPKDSDSDDLFATIEKIQDITSSHVRLLSSTSTVTENEDNTAGKEDVPITRVWFYFPSISTRSKRDDIVNHAPSYQLTGFLLSGKPGILCLEGASDRVDAYMRFIKTESWGDIPAHQKKVSERFREVGVVREFPGMEEITDILGDRRGERANRGDMKALEAWLVERGLGEAFTKVLI</sequence>
<feature type="domain" description="Small nuclear ribonucleoprotein Prp3 C-terminal" evidence="1">
    <location>
        <begin position="188"/>
        <end position="268"/>
    </location>
</feature>
<dbReference type="Gene3D" id="3.10.110.10">
    <property type="entry name" value="Ubiquitin Conjugating Enzyme"/>
    <property type="match status" value="1"/>
</dbReference>
<dbReference type="EMBL" id="JAUEDM010000008">
    <property type="protein sequence ID" value="KAK3312878.1"/>
    <property type="molecule type" value="Genomic_DNA"/>
</dbReference>
<reference evidence="2" key="1">
    <citation type="journal article" date="2023" name="Mol. Phylogenet. Evol.">
        <title>Genome-scale phylogeny and comparative genomics of the fungal order Sordariales.</title>
        <authorList>
            <person name="Hensen N."/>
            <person name="Bonometti L."/>
            <person name="Westerberg I."/>
            <person name="Brannstrom I.O."/>
            <person name="Guillou S."/>
            <person name="Cros-Aarteil S."/>
            <person name="Calhoun S."/>
            <person name="Haridas S."/>
            <person name="Kuo A."/>
            <person name="Mondo S."/>
            <person name="Pangilinan J."/>
            <person name="Riley R."/>
            <person name="LaButti K."/>
            <person name="Andreopoulos B."/>
            <person name="Lipzen A."/>
            <person name="Chen C."/>
            <person name="Yan M."/>
            <person name="Daum C."/>
            <person name="Ng V."/>
            <person name="Clum A."/>
            <person name="Steindorff A."/>
            <person name="Ohm R.A."/>
            <person name="Martin F."/>
            <person name="Silar P."/>
            <person name="Natvig D.O."/>
            <person name="Lalanne C."/>
            <person name="Gautier V."/>
            <person name="Ament-Velasquez S.L."/>
            <person name="Kruys A."/>
            <person name="Hutchinson M.I."/>
            <person name="Powell A.J."/>
            <person name="Barry K."/>
            <person name="Miller A.N."/>
            <person name="Grigoriev I.V."/>
            <person name="Debuchy R."/>
            <person name="Gladieux P."/>
            <person name="Hiltunen Thoren M."/>
            <person name="Johannesson H."/>
        </authorList>
    </citation>
    <scope>NUCLEOTIDE SEQUENCE</scope>
    <source>
        <strain evidence="2">CBS 118394</strain>
    </source>
</reference>
<dbReference type="PIRSF" id="PIRSF038021">
    <property type="entry name" value="UCP038021_RWDD2"/>
    <property type="match status" value="1"/>
</dbReference>
<dbReference type="SUPFAM" id="SSF54495">
    <property type="entry name" value="UBC-like"/>
    <property type="match status" value="1"/>
</dbReference>
<proteinExistence type="predicted"/>
<gene>
    <name evidence="2" type="ORF">B0H66DRAFT_537965</name>
</gene>
<evidence type="ECO:0000313" key="2">
    <source>
        <dbReference type="EMBL" id="KAK3312878.1"/>
    </source>
</evidence>